<protein>
    <recommendedName>
        <fullName evidence="4">Carbohydrate-binding domain-containing protein</fullName>
    </recommendedName>
</protein>
<dbReference type="RefSeq" id="WP_011832671.1">
    <property type="nucleotide sequence ID" value="NC_008942.1"/>
</dbReference>
<feature type="region of interest" description="Disordered" evidence="1">
    <location>
        <begin position="340"/>
        <end position="362"/>
    </location>
</feature>
<dbReference type="Pfam" id="PF14262">
    <property type="entry name" value="Cthe_2159"/>
    <property type="match status" value="1"/>
</dbReference>
<evidence type="ECO:0000256" key="1">
    <source>
        <dbReference type="SAM" id="MobiDB-lite"/>
    </source>
</evidence>
<name>A2SQ64_METLZ</name>
<sequence length="654" mass="66112">MDSSEKRITVVTFVLLALGIGFTCLIMFAPGVLGFTETTSVSDDGLTIDITYTDRDLDPSYDETSATILYLADGASTVQGSGASVYDDVITITDEGTYIVSGSLSDGQIVIYAGESDKVQLVLDGVTISCSDNPAIYVAQADKVFITLAEGSVNTLEDGSEYTSTIDAKEAKATIYARSDLTLNGQGTLIVTGNYLHAIASQEDLAITSGTYVLTAVGDGLHGKKSVKIYDGTITITAGDEGIQSDQTDDDEKGFVSIDGGSITITSTGDGIEAVTVLRIAGGDIDITTGEGSGTVISGNSGFTGSVPDMTTMPVSSDINMTSDLNMTRPSFDGNMTAKTGGGQGFAPDSGTTTTTDDSVSAKGLKADEQVLISGGTITLDCEDDGIHSNGDITISGGTFSIASGDDGMHADDDLVIDAGSITVTQSYEGLEGSNITINGGQIDITSTDDGMNAGGGSDGSGFMMMGGGGFDTDTFTSTVTGSSDLPTLTINGGVISVFSTSGDGVDSNGDLTINGGTLYVEANNNGNSAIDAGTDSGGTCVVNGGTVLAVGSSSMAEGFASSSGQPSLMYNFDTSAASGTTISLTDASGNVLLTYTPSISFNSVIISMPDLAIGSTYTLAIGSIVESITLNETAGSYGTTSSGMMGGGGFSRW</sequence>
<dbReference type="HOGENOM" id="CLU_021406_1_1_2"/>
<evidence type="ECO:0000313" key="3">
    <source>
        <dbReference type="Proteomes" id="UP000000365"/>
    </source>
</evidence>
<dbReference type="AlphaFoldDB" id="A2SQ64"/>
<organism evidence="2 3">
    <name type="scientific">Methanocorpusculum labreanum (strain ATCC 43576 / DSM 4855 / Z)</name>
    <dbReference type="NCBI Taxonomy" id="410358"/>
    <lineage>
        <taxon>Archaea</taxon>
        <taxon>Methanobacteriati</taxon>
        <taxon>Methanobacteriota</taxon>
        <taxon>Stenosarchaea group</taxon>
        <taxon>Methanomicrobia</taxon>
        <taxon>Methanomicrobiales</taxon>
        <taxon>Methanocorpusculaceae</taxon>
        <taxon>Methanocorpusculum</taxon>
    </lineage>
</organism>
<proteinExistence type="predicted"/>
<evidence type="ECO:0000313" key="2">
    <source>
        <dbReference type="EMBL" id="ABN06470.1"/>
    </source>
</evidence>
<evidence type="ECO:0008006" key="4">
    <source>
        <dbReference type="Google" id="ProtNLM"/>
    </source>
</evidence>
<dbReference type="InterPro" id="IPR025584">
    <property type="entry name" value="Cthe_2159"/>
</dbReference>
<reference evidence="2 3" key="1">
    <citation type="journal article" date="2009" name="Stand. Genomic Sci.">
        <title>Complete genome sequence of Methanocorpusculum labreanum type strain Z.</title>
        <authorList>
            <person name="Anderson I.J."/>
            <person name="Sieprawska-Lupa M."/>
            <person name="Goltsman E."/>
            <person name="Lapidus A."/>
            <person name="Copeland A."/>
            <person name="Glavina Del Rio T."/>
            <person name="Tice H."/>
            <person name="Dalin E."/>
            <person name="Barry K."/>
            <person name="Pitluck S."/>
            <person name="Hauser L."/>
            <person name="Land M."/>
            <person name="Lucas S."/>
            <person name="Richardson P."/>
            <person name="Whitman W.B."/>
            <person name="Kyrpides N.C."/>
        </authorList>
    </citation>
    <scope>NUCLEOTIDE SEQUENCE [LARGE SCALE GENOMIC DNA]</scope>
    <source>
        <strain evidence="3">ATCC 43576 / DSM 4855 / Z</strain>
    </source>
</reference>
<dbReference type="KEGG" id="mla:Mlab_0294"/>
<dbReference type="STRING" id="410358.Mlab_0294"/>
<dbReference type="eggNOG" id="arCOG08054">
    <property type="taxonomic scope" value="Archaea"/>
</dbReference>
<keyword evidence="3" id="KW-1185">Reference proteome</keyword>
<dbReference type="GeneID" id="4795321"/>
<dbReference type="EMBL" id="CP000559">
    <property type="protein sequence ID" value="ABN06470.1"/>
    <property type="molecule type" value="Genomic_DNA"/>
</dbReference>
<gene>
    <name evidence="2" type="ordered locus">Mlab_0294</name>
</gene>
<dbReference type="Proteomes" id="UP000000365">
    <property type="component" value="Chromosome"/>
</dbReference>
<accession>A2SQ64</accession>